<comment type="subunit">
    <text evidence="2">Monomer.</text>
</comment>
<gene>
    <name evidence="8" type="ORF">CAMP_LOCUS14838</name>
</gene>
<dbReference type="AlphaFoldDB" id="A0A9P1N8N3"/>
<keyword evidence="4" id="KW-0378">Hydrolase</keyword>
<evidence type="ECO:0000313" key="8">
    <source>
        <dbReference type="EMBL" id="CAI5452201.1"/>
    </source>
</evidence>
<evidence type="ECO:0000313" key="9">
    <source>
        <dbReference type="Proteomes" id="UP001152747"/>
    </source>
</evidence>
<dbReference type="PANTHER" id="PTHR13204:SF1">
    <property type="entry name" value="ESTER HYDROLASE C11ORF54"/>
    <property type="match status" value="1"/>
</dbReference>
<reference evidence="8" key="1">
    <citation type="submission" date="2022-11" db="EMBL/GenBank/DDBJ databases">
        <authorList>
            <person name="Kikuchi T."/>
        </authorList>
    </citation>
    <scope>NUCLEOTIDE SEQUENCE</scope>
    <source>
        <strain evidence="8">PS1010</strain>
    </source>
</reference>
<evidence type="ECO:0000256" key="5">
    <source>
        <dbReference type="ARBA" id="ARBA00022833"/>
    </source>
</evidence>
<dbReference type="Proteomes" id="UP001152747">
    <property type="component" value="Unassembled WGS sequence"/>
</dbReference>
<evidence type="ECO:0000256" key="1">
    <source>
        <dbReference type="ARBA" id="ARBA00004123"/>
    </source>
</evidence>
<dbReference type="Pfam" id="PF08925">
    <property type="entry name" value="DUF1907"/>
    <property type="match status" value="1"/>
</dbReference>
<dbReference type="GO" id="GO:0005634">
    <property type="term" value="C:nucleus"/>
    <property type="evidence" value="ECO:0007669"/>
    <property type="project" value="UniProtKB-SubCell"/>
</dbReference>
<keyword evidence="9" id="KW-1185">Reference proteome</keyword>
<keyword evidence="5" id="KW-0862">Zinc</keyword>
<evidence type="ECO:0000259" key="7">
    <source>
        <dbReference type="SMART" id="SM01168"/>
    </source>
</evidence>
<proteinExistence type="predicted"/>
<evidence type="ECO:0000256" key="3">
    <source>
        <dbReference type="ARBA" id="ARBA00022723"/>
    </source>
</evidence>
<dbReference type="OrthoDB" id="5119241at2759"/>
<feature type="domain" description="DUF1907" evidence="7">
    <location>
        <begin position="25"/>
        <end position="303"/>
    </location>
</feature>
<dbReference type="InterPro" id="IPR015021">
    <property type="entry name" value="C11orf54_DUF1907"/>
</dbReference>
<dbReference type="SMART" id="SM01168">
    <property type="entry name" value="DUF1907"/>
    <property type="match status" value="1"/>
</dbReference>
<name>A0A9P1N8N3_9PELO</name>
<dbReference type="GO" id="GO:0008270">
    <property type="term" value="F:zinc ion binding"/>
    <property type="evidence" value="ECO:0007669"/>
    <property type="project" value="TreeGrafter"/>
</dbReference>
<dbReference type="CDD" id="cd17298">
    <property type="entry name" value="DUF1907"/>
    <property type="match status" value="1"/>
</dbReference>
<protein>
    <recommendedName>
        <fullName evidence="7">DUF1907 domain-containing protein</fullName>
    </recommendedName>
</protein>
<accession>A0A9P1N8N3</accession>
<evidence type="ECO:0000256" key="4">
    <source>
        <dbReference type="ARBA" id="ARBA00022801"/>
    </source>
</evidence>
<dbReference type="PANTHER" id="PTHR13204">
    <property type="entry name" value="PTD012 PROTEIN"/>
    <property type="match status" value="1"/>
</dbReference>
<dbReference type="GO" id="GO:0016788">
    <property type="term" value="F:hydrolase activity, acting on ester bonds"/>
    <property type="evidence" value="ECO:0007669"/>
    <property type="project" value="TreeGrafter"/>
</dbReference>
<dbReference type="EMBL" id="CANHGI010000005">
    <property type="protein sequence ID" value="CAI5452201.1"/>
    <property type="molecule type" value="Genomic_DNA"/>
</dbReference>
<evidence type="ECO:0000256" key="6">
    <source>
        <dbReference type="ARBA" id="ARBA00023242"/>
    </source>
</evidence>
<keyword evidence="3" id="KW-0479">Metal-binding</keyword>
<evidence type="ECO:0000256" key="2">
    <source>
        <dbReference type="ARBA" id="ARBA00011245"/>
    </source>
</evidence>
<organism evidence="8 9">
    <name type="scientific">Caenorhabditis angaria</name>
    <dbReference type="NCBI Taxonomy" id="860376"/>
    <lineage>
        <taxon>Eukaryota</taxon>
        <taxon>Metazoa</taxon>
        <taxon>Ecdysozoa</taxon>
        <taxon>Nematoda</taxon>
        <taxon>Chromadorea</taxon>
        <taxon>Rhabditida</taxon>
        <taxon>Rhabditina</taxon>
        <taxon>Rhabditomorpha</taxon>
        <taxon>Rhabditoidea</taxon>
        <taxon>Rhabditidae</taxon>
        <taxon>Peloderinae</taxon>
        <taxon>Caenorhabditis</taxon>
    </lineage>
</organism>
<sequence>MPDCSSKLSTIIDNYIPSLSELVPVIRFGLQENFENVHVEISECPDLSKSPFNLTSSGFAKNLKIAEVGGPGNLYPGFNIDHQFDFEKIGEICEHSKASIFGPGAGPWPIVGVNCEMVADVNLKTGKTSTKIAKIDESSKKGYVMNQINEPKFSLMANLALSDADDRTQPVIHIKAAIRKGQKNFTIAIRDAIQNHFGEKVISLAGIFIIEKGSAKLHVMPGFPGCPFKDEEEVSKWIKYFEMSAPLICTSVLHSYDPGHNLRLEHTHCYSNHGDAGHYHYDTTPDIVEYQAWFAPAHKIYRIDECQPR</sequence>
<dbReference type="SUPFAM" id="SSF117856">
    <property type="entry name" value="AF0104/ALDC/Ptd012-like"/>
    <property type="match status" value="1"/>
</dbReference>
<keyword evidence="6" id="KW-0539">Nucleus</keyword>
<comment type="caution">
    <text evidence="8">The sequence shown here is derived from an EMBL/GenBank/DDBJ whole genome shotgun (WGS) entry which is preliminary data.</text>
</comment>
<comment type="subcellular location">
    <subcellularLocation>
        <location evidence="1">Nucleus</location>
    </subcellularLocation>
</comment>